<evidence type="ECO:0000256" key="2">
    <source>
        <dbReference type="ARBA" id="ARBA00022786"/>
    </source>
</evidence>
<dbReference type="PANTHER" id="PTHR10706">
    <property type="entry name" value="F-BOX FAMILY PROTEIN"/>
    <property type="match status" value="1"/>
</dbReference>
<evidence type="ECO:0000259" key="3">
    <source>
        <dbReference type="PROSITE" id="PS50181"/>
    </source>
</evidence>
<evidence type="ECO:0000313" key="4">
    <source>
        <dbReference type="EMBL" id="CAG8394410.1"/>
    </source>
</evidence>
<evidence type="ECO:0000313" key="5">
    <source>
        <dbReference type="Proteomes" id="UP001152646"/>
    </source>
</evidence>
<name>A0A9W4JEY2_9EURO</name>
<reference evidence="4" key="1">
    <citation type="submission" date="2021-07" db="EMBL/GenBank/DDBJ databases">
        <authorList>
            <person name="Branca A.L. A."/>
        </authorList>
    </citation>
    <scope>NUCLEOTIDE SEQUENCE</scope>
</reference>
<dbReference type="InterPro" id="IPR036047">
    <property type="entry name" value="F-box-like_dom_sf"/>
</dbReference>
<gene>
    <name evidence="4" type="ORF">PSALAMII_LOCUS7425</name>
</gene>
<dbReference type="SUPFAM" id="SSF81383">
    <property type="entry name" value="F-box domain"/>
    <property type="match status" value="1"/>
</dbReference>
<accession>A0A9W4JEY2</accession>
<protein>
    <recommendedName>
        <fullName evidence="3">F-box domain-containing protein</fullName>
    </recommendedName>
</protein>
<keyword evidence="2" id="KW-0833">Ubl conjugation pathway</keyword>
<evidence type="ECO:0000256" key="1">
    <source>
        <dbReference type="ARBA" id="ARBA00004906"/>
    </source>
</evidence>
<dbReference type="CDD" id="cd22117">
    <property type="entry name" value="F-box_FBXL4"/>
    <property type="match status" value="1"/>
</dbReference>
<dbReference type="EMBL" id="CAJVPA010000197">
    <property type="protein sequence ID" value="CAG8394410.1"/>
    <property type="molecule type" value="Genomic_DNA"/>
</dbReference>
<proteinExistence type="predicted"/>
<dbReference type="InterPro" id="IPR001810">
    <property type="entry name" value="F-box_dom"/>
</dbReference>
<comment type="caution">
    <text evidence="4">The sequence shown here is derived from an EMBL/GenBank/DDBJ whole genome shotgun (WGS) entry which is preliminary data.</text>
</comment>
<sequence>MYTNFYTSTQIHQNPSLGGRLEENQREPTRSLLLAKLPSEIIHVIISHLSAPDLACVGATCRALAEHASNDLLWANLINARLPHRIKTPGIFKTFRRLFLAYYPCWFLPEHKIWFADNEPTGSLILTRYDNRRGVIEGYEIVAERGSSQFHFWKAEPTVLVQAFDPKVRLSLDEPALFLKDPDPSSKSAPIQHLSRTNDWKLPLAHEANRIYKPLLLCSAISDQQESITDPGQYWPPPTVPSKTHTLRSGEDSQQQLVGKLSDMSEEFFRLDRLQNYRTLFADGNGKYIQTYSALDPESYTPTKEKPYQGLWVGDYSTHGCEFILVLQNREQDDIQREGWNIETNNHDGTIESDIRETIGQQGQLQGIKLTGDMNVPRGQYSWVSEDIGPAGLVGVAVDEPFTGARMVRCKGHVAGIGFQDDIFIDSQLILISTDLMAHYWKEMGHISYFRRVDIDALLQT</sequence>
<organism evidence="4 5">
    <name type="scientific">Penicillium salamii</name>
    <dbReference type="NCBI Taxonomy" id="1612424"/>
    <lineage>
        <taxon>Eukaryota</taxon>
        <taxon>Fungi</taxon>
        <taxon>Dikarya</taxon>
        <taxon>Ascomycota</taxon>
        <taxon>Pezizomycotina</taxon>
        <taxon>Eurotiomycetes</taxon>
        <taxon>Eurotiomycetidae</taxon>
        <taxon>Eurotiales</taxon>
        <taxon>Aspergillaceae</taxon>
        <taxon>Penicillium</taxon>
    </lineage>
</organism>
<dbReference type="InterPro" id="IPR045048">
    <property type="entry name" value="FBXO31/39"/>
</dbReference>
<dbReference type="Gene3D" id="1.20.1280.50">
    <property type="match status" value="1"/>
</dbReference>
<dbReference type="PROSITE" id="PS50181">
    <property type="entry name" value="FBOX"/>
    <property type="match status" value="1"/>
</dbReference>
<comment type="pathway">
    <text evidence="1">Protein modification; protein ubiquitination.</text>
</comment>
<dbReference type="PANTHER" id="PTHR10706:SF130">
    <property type="entry name" value="F-BOX ONLY PROTEIN 31"/>
    <property type="match status" value="1"/>
</dbReference>
<feature type="domain" description="F-box" evidence="3">
    <location>
        <begin position="31"/>
        <end position="77"/>
    </location>
</feature>
<dbReference type="Pfam" id="PF12014">
    <property type="entry name" value="Cyclin_D1_bind"/>
    <property type="match status" value="1"/>
</dbReference>
<dbReference type="AlphaFoldDB" id="A0A9W4JEY2"/>
<dbReference type="Pfam" id="PF12937">
    <property type="entry name" value="F-box-like"/>
    <property type="match status" value="1"/>
</dbReference>
<dbReference type="Proteomes" id="UP001152646">
    <property type="component" value="Unassembled WGS sequence"/>
</dbReference>
<dbReference type="OrthoDB" id="722566at2759"/>